<evidence type="ECO:0000313" key="2">
    <source>
        <dbReference type="Proteomes" id="UP000822993"/>
    </source>
</evidence>
<dbReference type="AlphaFoldDB" id="A0A9D5UA16"/>
<keyword evidence="2" id="KW-1185">Reference proteome</keyword>
<sequence length="134" mass="14210">MAQVPADELEPVEIVELECADGTGETVAVFSVERTEDPDFSEIWASETTHTCTATDLVEASTDVEFVAADALGRPAVHTLYGLCGAANPEAIYVRDPDFAVTADSAPTIVAMLELCPDFPYAAELQAAVDRAES</sequence>
<name>A0A9D5UA16_9CELL</name>
<dbReference type="EMBL" id="JACSPN010000017">
    <property type="protein sequence ID" value="MBE7701283.1"/>
    <property type="molecule type" value="Genomic_DNA"/>
</dbReference>
<dbReference type="RefSeq" id="WP_193720541.1">
    <property type="nucleotide sequence ID" value="NZ_JACSPN010000017.1"/>
</dbReference>
<gene>
    <name evidence="1" type="ORF">H9623_13360</name>
</gene>
<protein>
    <submittedName>
        <fullName evidence="1">Uncharacterized protein</fullName>
    </submittedName>
</protein>
<reference evidence="1 2" key="1">
    <citation type="submission" date="2020-08" db="EMBL/GenBank/DDBJ databases">
        <title>A Genomic Blueprint of the Chicken Gut Microbiome.</title>
        <authorList>
            <person name="Gilroy R."/>
            <person name="Ravi A."/>
            <person name="Getino M."/>
            <person name="Pursley I."/>
            <person name="Horton D.L."/>
            <person name="Alikhan N.-F."/>
            <person name="Baker D."/>
            <person name="Gharbi K."/>
            <person name="Hall N."/>
            <person name="Watson M."/>
            <person name="Adriaenssens E.M."/>
            <person name="Foster-Nyarko E."/>
            <person name="Jarju S."/>
            <person name="Secka A."/>
            <person name="Antonio M."/>
            <person name="Oren A."/>
            <person name="Chaudhuri R."/>
            <person name="La Ragione R.M."/>
            <person name="Hildebrand F."/>
            <person name="Pallen M.J."/>
        </authorList>
    </citation>
    <scope>NUCLEOTIDE SEQUENCE [LARGE SCALE GENOMIC DNA]</scope>
    <source>
        <strain evidence="1 2">Sa1BUA8</strain>
    </source>
</reference>
<proteinExistence type="predicted"/>
<organism evidence="1 2">
    <name type="scientific">Oerskovia douganii</name>
    <dbReference type="NCBI Taxonomy" id="2762210"/>
    <lineage>
        <taxon>Bacteria</taxon>
        <taxon>Bacillati</taxon>
        <taxon>Actinomycetota</taxon>
        <taxon>Actinomycetes</taxon>
        <taxon>Micrococcales</taxon>
        <taxon>Cellulomonadaceae</taxon>
        <taxon>Oerskovia</taxon>
    </lineage>
</organism>
<dbReference type="Proteomes" id="UP000822993">
    <property type="component" value="Unassembled WGS sequence"/>
</dbReference>
<accession>A0A9D5UA16</accession>
<comment type="caution">
    <text evidence="1">The sequence shown here is derived from an EMBL/GenBank/DDBJ whole genome shotgun (WGS) entry which is preliminary data.</text>
</comment>
<evidence type="ECO:0000313" key="1">
    <source>
        <dbReference type="EMBL" id="MBE7701283.1"/>
    </source>
</evidence>